<gene>
    <name evidence="7" type="ORF">FF041_24650</name>
</gene>
<dbReference type="Proteomes" id="UP000419138">
    <property type="component" value="Unassembled WGS sequence"/>
</dbReference>
<proteinExistence type="predicted"/>
<keyword evidence="3" id="KW-0804">Transcription</keyword>
<evidence type="ECO:0000259" key="6">
    <source>
        <dbReference type="PROSITE" id="PS50977"/>
    </source>
</evidence>
<evidence type="ECO:0000313" key="7">
    <source>
        <dbReference type="EMBL" id="MQT03267.1"/>
    </source>
</evidence>
<dbReference type="InterPro" id="IPR009057">
    <property type="entry name" value="Homeodomain-like_sf"/>
</dbReference>
<dbReference type="GO" id="GO:0000976">
    <property type="term" value="F:transcription cis-regulatory region binding"/>
    <property type="evidence" value="ECO:0007669"/>
    <property type="project" value="TreeGrafter"/>
</dbReference>
<feature type="domain" description="HTH tetR-type" evidence="6">
    <location>
        <begin position="21"/>
        <end position="81"/>
    </location>
</feature>
<feature type="region of interest" description="Disordered" evidence="5">
    <location>
        <begin position="1"/>
        <end position="20"/>
    </location>
</feature>
<reference evidence="7 8" key="1">
    <citation type="submission" date="2019-05" db="EMBL/GenBank/DDBJ databases">
        <title>Comparative genomics and metabolomics analyses of clavulanic acid producing Streptomyces species provides insight into specialized metabolism and evolution of beta-lactam biosynthetic gene clusters.</title>
        <authorList>
            <person name="Moore M.A."/>
            <person name="Cruz-Morales P."/>
            <person name="Barona Gomez F."/>
            <person name="Kapil T."/>
        </authorList>
    </citation>
    <scope>NUCLEOTIDE SEQUENCE [LARGE SCALE GENOMIC DNA]</scope>
    <source>
        <strain evidence="7 8">NRRL 5741</strain>
    </source>
</reference>
<evidence type="ECO:0000313" key="8">
    <source>
        <dbReference type="Proteomes" id="UP000419138"/>
    </source>
</evidence>
<dbReference type="InterPro" id="IPR050109">
    <property type="entry name" value="HTH-type_TetR-like_transc_reg"/>
</dbReference>
<dbReference type="Gene3D" id="1.10.357.10">
    <property type="entry name" value="Tetracycline Repressor, domain 2"/>
    <property type="match status" value="1"/>
</dbReference>
<dbReference type="AlphaFoldDB" id="A0A646KMJ7"/>
<evidence type="ECO:0000256" key="4">
    <source>
        <dbReference type="PROSITE-ProRule" id="PRU00335"/>
    </source>
</evidence>
<evidence type="ECO:0000256" key="3">
    <source>
        <dbReference type="ARBA" id="ARBA00023163"/>
    </source>
</evidence>
<evidence type="ECO:0000256" key="2">
    <source>
        <dbReference type="ARBA" id="ARBA00023125"/>
    </source>
</evidence>
<dbReference type="Pfam" id="PF17754">
    <property type="entry name" value="TetR_C_14"/>
    <property type="match status" value="1"/>
</dbReference>
<dbReference type="Pfam" id="PF00440">
    <property type="entry name" value="TetR_N"/>
    <property type="match status" value="1"/>
</dbReference>
<organism evidence="7 8">
    <name type="scientific">Streptomyces jumonjinensis</name>
    <dbReference type="NCBI Taxonomy" id="1945"/>
    <lineage>
        <taxon>Bacteria</taxon>
        <taxon>Bacillati</taxon>
        <taxon>Actinomycetota</taxon>
        <taxon>Actinomycetes</taxon>
        <taxon>Kitasatosporales</taxon>
        <taxon>Streptomycetaceae</taxon>
        <taxon>Streptomyces</taxon>
    </lineage>
</organism>
<dbReference type="PANTHER" id="PTHR30055">
    <property type="entry name" value="HTH-TYPE TRANSCRIPTIONAL REGULATOR RUTR"/>
    <property type="match status" value="1"/>
</dbReference>
<dbReference type="RefSeq" id="WP_323392591.1">
    <property type="nucleotide sequence ID" value="NZ_JBEPDZ010000003.1"/>
</dbReference>
<dbReference type="InterPro" id="IPR001647">
    <property type="entry name" value="HTH_TetR"/>
</dbReference>
<evidence type="ECO:0000256" key="1">
    <source>
        <dbReference type="ARBA" id="ARBA00023015"/>
    </source>
</evidence>
<dbReference type="EMBL" id="VCLA01000167">
    <property type="protein sequence ID" value="MQT03267.1"/>
    <property type="molecule type" value="Genomic_DNA"/>
</dbReference>
<dbReference type="PROSITE" id="PS01081">
    <property type="entry name" value="HTH_TETR_1"/>
    <property type="match status" value="1"/>
</dbReference>
<dbReference type="PANTHER" id="PTHR30055:SF234">
    <property type="entry name" value="HTH-TYPE TRANSCRIPTIONAL REGULATOR BETI"/>
    <property type="match status" value="1"/>
</dbReference>
<feature type="DNA-binding region" description="H-T-H motif" evidence="4">
    <location>
        <begin position="44"/>
        <end position="63"/>
    </location>
</feature>
<dbReference type="InterPro" id="IPR023772">
    <property type="entry name" value="DNA-bd_HTH_TetR-type_CS"/>
</dbReference>
<dbReference type="GO" id="GO:0003700">
    <property type="term" value="F:DNA-binding transcription factor activity"/>
    <property type="evidence" value="ECO:0007669"/>
    <property type="project" value="TreeGrafter"/>
</dbReference>
<dbReference type="PRINTS" id="PR00455">
    <property type="entry name" value="HTHTETR"/>
</dbReference>
<comment type="caution">
    <text evidence="7">The sequence shown here is derived from an EMBL/GenBank/DDBJ whole genome shotgun (WGS) entry which is preliminary data.</text>
</comment>
<keyword evidence="8" id="KW-1185">Reference proteome</keyword>
<keyword evidence="1" id="KW-0805">Transcription regulation</keyword>
<dbReference type="InterPro" id="IPR041347">
    <property type="entry name" value="MftR_C"/>
</dbReference>
<protein>
    <submittedName>
        <fullName evidence="7">TetR family transcriptional regulator</fullName>
    </submittedName>
</protein>
<dbReference type="PROSITE" id="PS50977">
    <property type="entry name" value="HTH_TETR_2"/>
    <property type="match status" value="1"/>
</dbReference>
<name>A0A646KMJ7_STRJU</name>
<keyword evidence="2 4" id="KW-0238">DNA-binding</keyword>
<sequence>MTTTRRTGAAQPAGLRERKRRETHRLLAATALRLVAERGLDRVTVEDISGSAGVSPRTFFNYFASKEDALLLPYPDHAERSALSVARVVSAPPSLSPLQAVVRAWREDLECIDADREEWVTRLTVMTDHVSLLSRLIALEADDERRMIEALTRRTGLPPEDPYPALVYCVAEGAVRSCLAHWHRIGGARSVVRLVEEAVDAVAEGLPVPD</sequence>
<dbReference type="SUPFAM" id="SSF46689">
    <property type="entry name" value="Homeodomain-like"/>
    <property type="match status" value="1"/>
</dbReference>
<evidence type="ECO:0000256" key="5">
    <source>
        <dbReference type="SAM" id="MobiDB-lite"/>
    </source>
</evidence>
<accession>A0A646KMJ7</accession>
<dbReference type="Gene3D" id="1.10.10.60">
    <property type="entry name" value="Homeodomain-like"/>
    <property type="match status" value="1"/>
</dbReference>